<organism evidence="2 3">
    <name type="scientific">Herminiimonas glaciei</name>
    <dbReference type="NCBI Taxonomy" id="523788"/>
    <lineage>
        <taxon>Bacteria</taxon>
        <taxon>Pseudomonadati</taxon>
        <taxon>Pseudomonadota</taxon>
        <taxon>Betaproteobacteria</taxon>
        <taxon>Burkholderiales</taxon>
        <taxon>Oxalobacteraceae</taxon>
        <taxon>Herminiimonas</taxon>
    </lineage>
</organism>
<keyword evidence="1" id="KW-0472">Membrane</keyword>
<dbReference type="RefSeq" id="WP_124572321.1">
    <property type="nucleotide sequence ID" value="NZ_JBHTBU010000002.1"/>
</dbReference>
<evidence type="ECO:0000313" key="2">
    <source>
        <dbReference type="EMBL" id="MFC7289656.1"/>
    </source>
</evidence>
<dbReference type="InterPro" id="IPR009495">
    <property type="entry name" value="NrsF"/>
</dbReference>
<sequence length="48" mass="5611">MMQKIVRIHCLETATPFVSFWYLLGLSIATLFGRLIEPHVLCWYVSEP</sequence>
<dbReference type="EMBL" id="JBHTBU010000002">
    <property type="protein sequence ID" value="MFC7289656.1"/>
    <property type="molecule type" value="Genomic_DNA"/>
</dbReference>
<feature type="transmembrane region" description="Helical" evidence="1">
    <location>
        <begin position="20"/>
        <end position="46"/>
    </location>
</feature>
<evidence type="ECO:0000256" key="1">
    <source>
        <dbReference type="SAM" id="Phobius"/>
    </source>
</evidence>
<keyword evidence="1" id="KW-1133">Transmembrane helix</keyword>
<name>A0ABW2IEW4_9BURK</name>
<reference evidence="3" key="1">
    <citation type="journal article" date="2019" name="Int. J. Syst. Evol. Microbiol.">
        <title>The Global Catalogue of Microorganisms (GCM) 10K type strain sequencing project: providing services to taxonomists for standard genome sequencing and annotation.</title>
        <authorList>
            <consortium name="The Broad Institute Genomics Platform"/>
            <consortium name="The Broad Institute Genome Sequencing Center for Infectious Disease"/>
            <person name="Wu L."/>
            <person name="Ma J."/>
        </authorList>
    </citation>
    <scope>NUCLEOTIDE SEQUENCE [LARGE SCALE GENOMIC DNA]</scope>
    <source>
        <strain evidence="3">KACC 12508</strain>
    </source>
</reference>
<protein>
    <submittedName>
        <fullName evidence="2">NrsF family protein</fullName>
    </submittedName>
</protein>
<accession>A0ABW2IEW4</accession>
<keyword evidence="1" id="KW-0812">Transmembrane</keyword>
<keyword evidence="3" id="KW-1185">Reference proteome</keyword>
<proteinExistence type="predicted"/>
<comment type="caution">
    <text evidence="2">The sequence shown here is derived from an EMBL/GenBank/DDBJ whole genome shotgun (WGS) entry which is preliminary data.</text>
</comment>
<dbReference type="Pfam" id="PF06532">
    <property type="entry name" value="NrsF"/>
    <property type="match status" value="1"/>
</dbReference>
<evidence type="ECO:0000313" key="3">
    <source>
        <dbReference type="Proteomes" id="UP001596542"/>
    </source>
</evidence>
<gene>
    <name evidence="2" type="ORF">ACFQPC_16530</name>
</gene>
<dbReference type="Proteomes" id="UP001596542">
    <property type="component" value="Unassembled WGS sequence"/>
</dbReference>